<feature type="region of interest" description="Disordered" evidence="1">
    <location>
        <begin position="1"/>
        <end position="71"/>
    </location>
</feature>
<accession>A0A0C2D7H4</accession>
<organism evidence="2 3">
    <name type="scientific">Enhygromyxa salina</name>
    <dbReference type="NCBI Taxonomy" id="215803"/>
    <lineage>
        <taxon>Bacteria</taxon>
        <taxon>Pseudomonadati</taxon>
        <taxon>Myxococcota</taxon>
        <taxon>Polyangia</taxon>
        <taxon>Nannocystales</taxon>
        <taxon>Nannocystaceae</taxon>
        <taxon>Enhygromyxa</taxon>
    </lineage>
</organism>
<dbReference type="EMBL" id="JMCC02000004">
    <property type="protein sequence ID" value="KIG19111.1"/>
    <property type="molecule type" value="Genomic_DNA"/>
</dbReference>
<evidence type="ECO:0000313" key="3">
    <source>
        <dbReference type="Proteomes" id="UP000031599"/>
    </source>
</evidence>
<dbReference type="Proteomes" id="UP000031599">
    <property type="component" value="Unassembled WGS sequence"/>
</dbReference>
<sequence length="214" mass="22075">MTACTLPNPAFNEPDTAADDSTSGEPGDGDPGDGDPEDTGDGDSGDGDGDNTDTDTGDGDGDGDPEACVLEEPNGPYAVLELDGIEGMEMNGAPEFNAIRQNCYSITICPAEQGNCGINTSFLGRHPSGGMFAKGGSGVLTPIKVVVHPGPALCGQPALFTTQQSFELNYVVSAVENSVSVRLPCFEGNDTTLFIAEDGSSFWDSKLTDPAALW</sequence>
<protein>
    <submittedName>
        <fullName evidence="2">Alkaline phosphatase</fullName>
    </submittedName>
</protein>
<evidence type="ECO:0000313" key="2">
    <source>
        <dbReference type="EMBL" id="KIG19111.1"/>
    </source>
</evidence>
<comment type="caution">
    <text evidence="2">The sequence shown here is derived from an EMBL/GenBank/DDBJ whole genome shotgun (WGS) entry which is preliminary data.</text>
</comment>
<gene>
    <name evidence="2" type="ORF">DB30_04576</name>
</gene>
<dbReference type="AlphaFoldDB" id="A0A0C2D7H4"/>
<evidence type="ECO:0000256" key="1">
    <source>
        <dbReference type="SAM" id="MobiDB-lite"/>
    </source>
</evidence>
<proteinExistence type="predicted"/>
<name>A0A0C2D7H4_9BACT</name>
<reference evidence="2 3" key="1">
    <citation type="submission" date="2014-12" db="EMBL/GenBank/DDBJ databases">
        <title>Genome assembly of Enhygromyxa salina DSM 15201.</title>
        <authorList>
            <person name="Sharma G."/>
            <person name="Subramanian S."/>
        </authorList>
    </citation>
    <scope>NUCLEOTIDE SEQUENCE [LARGE SCALE GENOMIC DNA]</scope>
    <source>
        <strain evidence="2 3">DSM 15201</strain>
    </source>
</reference>
<feature type="compositionally biased region" description="Acidic residues" evidence="1">
    <location>
        <begin position="27"/>
        <end position="65"/>
    </location>
</feature>